<evidence type="ECO:0000313" key="3">
    <source>
        <dbReference type="Proteomes" id="UP001154282"/>
    </source>
</evidence>
<accession>A0AAV0LMM2</accession>
<gene>
    <name evidence="2" type="ORF">LITE_LOCUS24530</name>
</gene>
<organism evidence="2 3">
    <name type="scientific">Linum tenue</name>
    <dbReference type="NCBI Taxonomy" id="586396"/>
    <lineage>
        <taxon>Eukaryota</taxon>
        <taxon>Viridiplantae</taxon>
        <taxon>Streptophyta</taxon>
        <taxon>Embryophyta</taxon>
        <taxon>Tracheophyta</taxon>
        <taxon>Spermatophyta</taxon>
        <taxon>Magnoliopsida</taxon>
        <taxon>eudicotyledons</taxon>
        <taxon>Gunneridae</taxon>
        <taxon>Pentapetalae</taxon>
        <taxon>rosids</taxon>
        <taxon>fabids</taxon>
        <taxon>Malpighiales</taxon>
        <taxon>Linaceae</taxon>
        <taxon>Linum</taxon>
    </lineage>
</organism>
<reference evidence="2" key="1">
    <citation type="submission" date="2022-08" db="EMBL/GenBank/DDBJ databases">
        <authorList>
            <person name="Gutierrez-Valencia J."/>
        </authorList>
    </citation>
    <scope>NUCLEOTIDE SEQUENCE</scope>
</reference>
<feature type="chain" id="PRO_5043998558" evidence="1">
    <location>
        <begin position="26"/>
        <end position="57"/>
    </location>
</feature>
<comment type="caution">
    <text evidence="2">The sequence shown here is derived from an EMBL/GenBank/DDBJ whole genome shotgun (WGS) entry which is preliminary data.</text>
</comment>
<sequence length="57" mass="6396">IPFSAFWLRSSVVSVLISLISDTWANGPHDIKLIWASQVSPMRCTIARAWRTSPILV</sequence>
<keyword evidence="1" id="KW-0732">Signal</keyword>
<evidence type="ECO:0000256" key="1">
    <source>
        <dbReference type="SAM" id="SignalP"/>
    </source>
</evidence>
<dbReference type="EMBL" id="CAMGYJ010000006">
    <property type="protein sequence ID" value="CAI0435034.1"/>
    <property type="molecule type" value="Genomic_DNA"/>
</dbReference>
<evidence type="ECO:0000313" key="2">
    <source>
        <dbReference type="EMBL" id="CAI0435034.1"/>
    </source>
</evidence>
<protein>
    <submittedName>
        <fullName evidence="2">Uncharacterized protein</fullName>
    </submittedName>
</protein>
<name>A0AAV0LMM2_9ROSI</name>
<keyword evidence="3" id="KW-1185">Reference proteome</keyword>
<feature type="signal peptide" evidence="1">
    <location>
        <begin position="1"/>
        <end position="25"/>
    </location>
</feature>
<dbReference type="AlphaFoldDB" id="A0AAV0LMM2"/>
<feature type="non-terminal residue" evidence="2">
    <location>
        <position position="1"/>
    </location>
</feature>
<dbReference type="PANTHER" id="PTHR35631:SF6">
    <property type="entry name" value="SECRETED PROTEIN"/>
    <property type="match status" value="1"/>
</dbReference>
<dbReference type="PANTHER" id="PTHR35631">
    <property type="entry name" value="OS08G0114150 PROTEIN"/>
    <property type="match status" value="1"/>
</dbReference>
<proteinExistence type="predicted"/>
<dbReference type="Proteomes" id="UP001154282">
    <property type="component" value="Unassembled WGS sequence"/>
</dbReference>